<evidence type="ECO:0000313" key="1">
    <source>
        <dbReference type="EMBL" id="RNA18399.1"/>
    </source>
</evidence>
<reference evidence="1 2" key="1">
    <citation type="journal article" date="2018" name="Sci. Rep.">
        <title>Genomic signatures of local adaptation to the degree of environmental predictability in rotifers.</title>
        <authorList>
            <person name="Franch-Gras L."/>
            <person name="Hahn C."/>
            <person name="Garcia-Roger E.M."/>
            <person name="Carmona M.J."/>
            <person name="Serra M."/>
            <person name="Gomez A."/>
        </authorList>
    </citation>
    <scope>NUCLEOTIDE SEQUENCE [LARGE SCALE GENOMIC DNA]</scope>
    <source>
        <strain evidence="1">HYR1</strain>
    </source>
</reference>
<dbReference type="AlphaFoldDB" id="A0A3M7R4M0"/>
<name>A0A3M7R4M0_BRAPC</name>
<dbReference type="EMBL" id="REGN01004249">
    <property type="protein sequence ID" value="RNA18399.1"/>
    <property type="molecule type" value="Genomic_DNA"/>
</dbReference>
<evidence type="ECO:0000313" key="2">
    <source>
        <dbReference type="Proteomes" id="UP000276133"/>
    </source>
</evidence>
<accession>A0A3M7R4M0</accession>
<organism evidence="1 2">
    <name type="scientific">Brachionus plicatilis</name>
    <name type="common">Marine rotifer</name>
    <name type="synonym">Brachionus muelleri</name>
    <dbReference type="NCBI Taxonomy" id="10195"/>
    <lineage>
        <taxon>Eukaryota</taxon>
        <taxon>Metazoa</taxon>
        <taxon>Spiralia</taxon>
        <taxon>Gnathifera</taxon>
        <taxon>Rotifera</taxon>
        <taxon>Eurotatoria</taxon>
        <taxon>Monogononta</taxon>
        <taxon>Pseudotrocha</taxon>
        <taxon>Ploima</taxon>
        <taxon>Brachionidae</taxon>
        <taxon>Brachionus</taxon>
    </lineage>
</organism>
<keyword evidence="2" id="KW-1185">Reference proteome</keyword>
<sequence length="73" mass="8149">MSYWGLEAAAYGFGLDSYSALPYTGLEYYGSTDTTALPYTSLQYGLCDSIFWLYTSIQVEVVFWIAGKACFNP</sequence>
<proteinExistence type="predicted"/>
<dbReference type="Proteomes" id="UP000276133">
    <property type="component" value="Unassembled WGS sequence"/>
</dbReference>
<protein>
    <submittedName>
        <fullName evidence="1">Uncharacterized protein</fullName>
    </submittedName>
</protein>
<comment type="caution">
    <text evidence="1">The sequence shown here is derived from an EMBL/GenBank/DDBJ whole genome shotgun (WGS) entry which is preliminary data.</text>
</comment>
<gene>
    <name evidence="1" type="ORF">BpHYR1_000529</name>
</gene>